<accession>A0A0N7LUT8</accession>
<dbReference type="AlphaFoldDB" id="A0A0N7LUT8"/>
<gene>
    <name evidence="1" type="ORF">TL5118_00876</name>
    <name evidence="2" type="ORF">TL5120_04181</name>
</gene>
<dbReference type="Proteomes" id="UP000051086">
    <property type="component" value="Unassembled WGS sequence"/>
</dbReference>
<keyword evidence="2" id="KW-0418">Kinase</keyword>
<evidence type="ECO:0000313" key="1">
    <source>
        <dbReference type="EMBL" id="CUH64418.1"/>
    </source>
</evidence>
<dbReference type="Pfam" id="PF13671">
    <property type="entry name" value="AAA_33"/>
    <property type="match status" value="1"/>
</dbReference>
<proteinExistence type="predicted"/>
<sequence length="165" mass="17706">MTTDRSPTLHMLCGKIASGKSTLCARLSAAPGTVLLSEDDWLAALYGDQMQTPQDFLRCSAALRSVVGPHVVQLLAEGLSVVLDFQANTVASRTWMKGLLAQTGADHQLHVMTTPDALCLQRLKARNAAGEHAFAATEAQFAQFAKHYAEPTAEEGFNIVLHDAS</sequence>
<dbReference type="EMBL" id="CYSC01000047">
    <property type="protein sequence ID" value="CUH74361.1"/>
    <property type="molecule type" value="Genomic_DNA"/>
</dbReference>
<dbReference type="Gene3D" id="3.40.50.300">
    <property type="entry name" value="P-loop containing nucleotide triphosphate hydrolases"/>
    <property type="match status" value="1"/>
</dbReference>
<keyword evidence="3" id="KW-1185">Reference proteome</keyword>
<reference evidence="2 4" key="2">
    <citation type="submission" date="2015-09" db="EMBL/GenBank/DDBJ databases">
        <authorList>
            <consortium name="Swine Surveillance"/>
        </authorList>
    </citation>
    <scope>NUCLEOTIDE SEQUENCE [LARGE SCALE GENOMIC DNA]</scope>
    <source>
        <strain evidence="2 4">5120</strain>
    </source>
</reference>
<evidence type="ECO:0000313" key="3">
    <source>
        <dbReference type="Proteomes" id="UP000051086"/>
    </source>
</evidence>
<name>A0A0N7LUT8_9RHOB</name>
<evidence type="ECO:0000313" key="4">
    <source>
        <dbReference type="Proteomes" id="UP000051887"/>
    </source>
</evidence>
<dbReference type="OrthoDB" id="531205at2"/>
<dbReference type="Proteomes" id="UP000051887">
    <property type="component" value="Unassembled WGS sequence"/>
</dbReference>
<organism evidence="2 4">
    <name type="scientific">Thalassovita autumnalis</name>
    <dbReference type="NCBI Taxonomy" id="2072972"/>
    <lineage>
        <taxon>Bacteria</taxon>
        <taxon>Pseudomonadati</taxon>
        <taxon>Pseudomonadota</taxon>
        <taxon>Alphaproteobacteria</taxon>
        <taxon>Rhodobacterales</taxon>
        <taxon>Roseobacteraceae</taxon>
        <taxon>Thalassovita</taxon>
    </lineage>
</organism>
<dbReference type="EMBL" id="CYSB01000010">
    <property type="protein sequence ID" value="CUH64418.1"/>
    <property type="molecule type" value="Genomic_DNA"/>
</dbReference>
<reference evidence="1 3" key="1">
    <citation type="submission" date="2015-09" db="EMBL/GenBank/DDBJ databases">
        <authorList>
            <person name="Rodrigo-Torres L."/>
            <person name="Arahal D.R."/>
        </authorList>
    </citation>
    <scope>NUCLEOTIDE SEQUENCE [LARGE SCALE GENOMIC DNA]</scope>
    <source>
        <strain evidence="1 3">CECT 5118</strain>
    </source>
</reference>
<evidence type="ECO:0000313" key="2">
    <source>
        <dbReference type="EMBL" id="CUH74361.1"/>
    </source>
</evidence>
<keyword evidence="2" id="KW-0808">Transferase</keyword>
<dbReference type="InterPro" id="IPR027417">
    <property type="entry name" value="P-loop_NTPase"/>
</dbReference>
<dbReference type="GO" id="GO:0016301">
    <property type="term" value="F:kinase activity"/>
    <property type="evidence" value="ECO:0007669"/>
    <property type="project" value="UniProtKB-KW"/>
</dbReference>
<dbReference type="RefSeq" id="WP_082626447.1">
    <property type="nucleotide sequence ID" value="NZ_CYSB01000010.1"/>
</dbReference>
<protein>
    <submittedName>
        <fullName evidence="1 2">Kinase</fullName>
    </submittedName>
</protein>
<dbReference type="SUPFAM" id="SSF52540">
    <property type="entry name" value="P-loop containing nucleoside triphosphate hydrolases"/>
    <property type="match status" value="1"/>
</dbReference>